<comment type="caution">
    <text evidence="1">The sequence shown here is derived from an EMBL/GenBank/DDBJ whole genome shotgun (WGS) entry which is preliminary data.</text>
</comment>
<proteinExistence type="predicted"/>
<name>A0ABT3J4B2_9RHOB</name>
<evidence type="ECO:0000313" key="1">
    <source>
        <dbReference type="EMBL" id="MCW3782524.1"/>
    </source>
</evidence>
<dbReference type="RefSeq" id="WP_264772257.1">
    <property type="nucleotide sequence ID" value="NZ_JAPDOG010000011.1"/>
</dbReference>
<evidence type="ECO:0008006" key="3">
    <source>
        <dbReference type="Google" id="ProtNLM"/>
    </source>
</evidence>
<gene>
    <name evidence="1" type="ORF">OM960_13110</name>
</gene>
<sequence>MTKRISPIQLAVLQRLMETVAPDARLAVPQFADLATSQWGREEWAITPLKALGKAGLAERTPVKVGKASTWRITTAGVEMMMRELQAA</sequence>
<keyword evidence="2" id="KW-1185">Reference proteome</keyword>
<accession>A0ABT3J4B2</accession>
<reference evidence="1 2" key="1">
    <citation type="submission" date="2022-10" db="EMBL/GenBank/DDBJ databases">
        <title>Defluviimonas sp. CAU 1641 isolated from mud.</title>
        <authorList>
            <person name="Kim W."/>
        </authorList>
    </citation>
    <scope>NUCLEOTIDE SEQUENCE [LARGE SCALE GENOMIC DNA]</scope>
    <source>
        <strain evidence="1 2">CAU 1641</strain>
    </source>
</reference>
<organism evidence="1 2">
    <name type="scientific">Defluviimonas salinarum</name>
    <dbReference type="NCBI Taxonomy" id="2992147"/>
    <lineage>
        <taxon>Bacteria</taxon>
        <taxon>Pseudomonadati</taxon>
        <taxon>Pseudomonadota</taxon>
        <taxon>Alphaproteobacteria</taxon>
        <taxon>Rhodobacterales</taxon>
        <taxon>Paracoccaceae</taxon>
        <taxon>Albidovulum</taxon>
    </lineage>
</organism>
<dbReference type="Proteomes" id="UP001207582">
    <property type="component" value="Unassembled WGS sequence"/>
</dbReference>
<evidence type="ECO:0000313" key="2">
    <source>
        <dbReference type="Proteomes" id="UP001207582"/>
    </source>
</evidence>
<dbReference type="EMBL" id="JAPDOG010000011">
    <property type="protein sequence ID" value="MCW3782524.1"/>
    <property type="molecule type" value="Genomic_DNA"/>
</dbReference>
<protein>
    <recommendedName>
        <fullName evidence="3">Mrr N-terminal domain-containing protein</fullName>
    </recommendedName>
</protein>